<reference evidence="2" key="1">
    <citation type="journal article" date="2023" name="Science">
        <title>Genome structures resolve the early diversification of teleost fishes.</title>
        <authorList>
            <person name="Parey E."/>
            <person name="Louis A."/>
            <person name="Montfort J."/>
            <person name="Bouchez O."/>
            <person name="Roques C."/>
            <person name="Iampietro C."/>
            <person name="Lluch J."/>
            <person name="Castinel A."/>
            <person name="Donnadieu C."/>
            <person name="Desvignes T."/>
            <person name="Floi Bucao C."/>
            <person name="Jouanno E."/>
            <person name="Wen M."/>
            <person name="Mejri S."/>
            <person name="Dirks R."/>
            <person name="Jansen H."/>
            <person name="Henkel C."/>
            <person name="Chen W.J."/>
            <person name="Zahm M."/>
            <person name="Cabau C."/>
            <person name="Klopp C."/>
            <person name="Thompson A.W."/>
            <person name="Robinson-Rechavi M."/>
            <person name="Braasch I."/>
            <person name="Lecointre G."/>
            <person name="Bobe J."/>
            <person name="Postlethwait J.H."/>
            <person name="Berthelot C."/>
            <person name="Roest Crollius H."/>
            <person name="Guiguen Y."/>
        </authorList>
    </citation>
    <scope>NUCLEOTIDE SEQUENCE</scope>
    <source>
        <strain evidence="2">NC1722</strain>
    </source>
</reference>
<keyword evidence="3" id="KW-1185">Reference proteome</keyword>
<evidence type="ECO:0000313" key="2">
    <source>
        <dbReference type="EMBL" id="KAJ8406267.1"/>
    </source>
</evidence>
<dbReference type="AlphaFoldDB" id="A0AAD7SQH7"/>
<dbReference type="EMBL" id="JAINUG010000044">
    <property type="protein sequence ID" value="KAJ8406267.1"/>
    <property type="molecule type" value="Genomic_DNA"/>
</dbReference>
<gene>
    <name evidence="2" type="ORF">AAFF_G00304980</name>
</gene>
<comment type="caution">
    <text evidence="2">The sequence shown here is derived from an EMBL/GenBank/DDBJ whole genome shotgun (WGS) entry which is preliminary data.</text>
</comment>
<organism evidence="2 3">
    <name type="scientific">Aldrovandia affinis</name>
    <dbReference type="NCBI Taxonomy" id="143900"/>
    <lineage>
        <taxon>Eukaryota</taxon>
        <taxon>Metazoa</taxon>
        <taxon>Chordata</taxon>
        <taxon>Craniata</taxon>
        <taxon>Vertebrata</taxon>
        <taxon>Euteleostomi</taxon>
        <taxon>Actinopterygii</taxon>
        <taxon>Neopterygii</taxon>
        <taxon>Teleostei</taxon>
        <taxon>Notacanthiformes</taxon>
        <taxon>Halosauridae</taxon>
        <taxon>Aldrovandia</taxon>
    </lineage>
</organism>
<evidence type="ECO:0000256" key="1">
    <source>
        <dbReference type="SAM" id="MobiDB-lite"/>
    </source>
</evidence>
<accession>A0AAD7SQH7</accession>
<evidence type="ECO:0000313" key="3">
    <source>
        <dbReference type="Proteomes" id="UP001221898"/>
    </source>
</evidence>
<sequence length="137" mass="15305">MRPAPHKGGAILRTSPSSEVKGRERSTPTVVTLRRKGQRRCKFLPRPQVNEGTERSRSLVWTHGHPDRSSRSLLCILHSRDVWHSSSTKPPLDALAEPYLLSPSAVTCSAHMPRPSHAHPDSLARMMSRGGAPRHRR</sequence>
<name>A0AAD7SQH7_9TELE</name>
<protein>
    <submittedName>
        <fullName evidence="2">Uncharacterized protein</fullName>
    </submittedName>
</protein>
<feature type="region of interest" description="Disordered" evidence="1">
    <location>
        <begin position="48"/>
        <end position="68"/>
    </location>
</feature>
<dbReference type="Proteomes" id="UP001221898">
    <property type="component" value="Unassembled WGS sequence"/>
</dbReference>
<proteinExistence type="predicted"/>
<feature type="region of interest" description="Disordered" evidence="1">
    <location>
        <begin position="1"/>
        <end position="34"/>
    </location>
</feature>
<feature type="region of interest" description="Disordered" evidence="1">
    <location>
        <begin position="107"/>
        <end position="137"/>
    </location>
</feature>